<protein>
    <recommendedName>
        <fullName evidence="4">DUF962 domain-containing protein</fullName>
    </recommendedName>
</protein>
<organism evidence="2 3">
    <name type="scientific">Candidatus Sulfotelmatobacter kueseliae</name>
    <dbReference type="NCBI Taxonomy" id="2042962"/>
    <lineage>
        <taxon>Bacteria</taxon>
        <taxon>Pseudomonadati</taxon>
        <taxon>Acidobacteriota</taxon>
        <taxon>Terriglobia</taxon>
        <taxon>Terriglobales</taxon>
        <taxon>Candidatus Korobacteraceae</taxon>
        <taxon>Candidatus Sulfotelmatobacter</taxon>
    </lineage>
</organism>
<dbReference type="Proteomes" id="UP000238701">
    <property type="component" value="Unassembled WGS sequence"/>
</dbReference>
<name>A0A2U3KWV4_9BACT</name>
<proteinExistence type="predicted"/>
<sequence>MGLYSHYDGAHNHPVNRVLHMIAIPVGFSSLIVVWFHWVIALLLIPAAFALAWLGHLIEGNKPAFLTNPAHVFVAPVWMARKIFGAGPKKAS</sequence>
<keyword evidence="1" id="KW-0812">Transmembrane</keyword>
<keyword evidence="1" id="KW-1133">Transmembrane helix</keyword>
<dbReference type="AlphaFoldDB" id="A0A2U3KWV4"/>
<accession>A0A2U3KWV4</accession>
<dbReference type="OrthoDB" id="5515308at2"/>
<evidence type="ECO:0000256" key="1">
    <source>
        <dbReference type="SAM" id="Phobius"/>
    </source>
</evidence>
<evidence type="ECO:0000313" key="3">
    <source>
        <dbReference type="Proteomes" id="UP000238701"/>
    </source>
</evidence>
<keyword evidence="1" id="KW-0472">Membrane</keyword>
<evidence type="ECO:0000313" key="2">
    <source>
        <dbReference type="EMBL" id="SPF44070.1"/>
    </source>
</evidence>
<dbReference type="EMBL" id="OMOD01000146">
    <property type="protein sequence ID" value="SPF44070.1"/>
    <property type="molecule type" value="Genomic_DNA"/>
</dbReference>
<dbReference type="Pfam" id="PF06127">
    <property type="entry name" value="Mpo1-like"/>
    <property type="match status" value="1"/>
</dbReference>
<reference evidence="3" key="1">
    <citation type="submission" date="2018-02" db="EMBL/GenBank/DDBJ databases">
        <authorList>
            <person name="Hausmann B."/>
        </authorList>
    </citation>
    <scope>NUCLEOTIDE SEQUENCE [LARGE SCALE GENOMIC DNA]</scope>
    <source>
        <strain evidence="3">Peat soil MAG SbA1</strain>
    </source>
</reference>
<feature type="transmembrane region" description="Helical" evidence="1">
    <location>
        <begin position="35"/>
        <end position="54"/>
    </location>
</feature>
<dbReference type="InterPro" id="IPR009305">
    <property type="entry name" value="Mpo1-like"/>
</dbReference>
<evidence type="ECO:0008006" key="4">
    <source>
        <dbReference type="Google" id="ProtNLM"/>
    </source>
</evidence>
<gene>
    <name evidence="2" type="ORF">SBA1_510007</name>
</gene>